<protein>
    <submittedName>
        <fullName evidence="2">Putative integrase/recombinase</fullName>
    </submittedName>
</protein>
<dbReference type="AlphaFoldDB" id="A0A375JHH1"/>
<gene>
    <name evidence="2" type="ORF">CBM2634_U70018</name>
</gene>
<reference evidence="2 3" key="1">
    <citation type="submission" date="2018-01" db="EMBL/GenBank/DDBJ databases">
        <authorList>
            <person name="Gaut B.S."/>
            <person name="Morton B.R."/>
            <person name="Clegg M.T."/>
            <person name="Duvall M.R."/>
        </authorList>
    </citation>
    <scope>NUCLEOTIDE SEQUENCE [LARGE SCALE GENOMIC DNA]</scope>
    <source>
        <strain evidence="2">Cupriavidus taiwanensis cmp 52</strain>
    </source>
</reference>
<evidence type="ECO:0000313" key="3">
    <source>
        <dbReference type="Proteomes" id="UP000256805"/>
    </source>
</evidence>
<evidence type="ECO:0000256" key="1">
    <source>
        <dbReference type="SAM" id="MobiDB-lite"/>
    </source>
</evidence>
<proteinExistence type="predicted"/>
<organism evidence="2 3">
    <name type="scientific">Cupriavidus taiwanensis</name>
    <dbReference type="NCBI Taxonomy" id="164546"/>
    <lineage>
        <taxon>Bacteria</taxon>
        <taxon>Pseudomonadati</taxon>
        <taxon>Pseudomonadota</taxon>
        <taxon>Betaproteobacteria</taxon>
        <taxon>Burkholderiales</taxon>
        <taxon>Burkholderiaceae</taxon>
        <taxon>Cupriavidus</taxon>
    </lineage>
</organism>
<sequence length="67" mass="7137">MLRLIGGCEAQGLGPLSDLTRQLLLAYRQALQQGAASPDGRGDCTRRTPLADTTRTRAGGRNSNLLI</sequence>
<feature type="region of interest" description="Disordered" evidence="1">
    <location>
        <begin position="34"/>
        <end position="67"/>
    </location>
</feature>
<dbReference type="EMBL" id="OVTA01000136">
    <property type="protein sequence ID" value="SPS03056.1"/>
    <property type="molecule type" value="Genomic_DNA"/>
</dbReference>
<dbReference type="Proteomes" id="UP000256805">
    <property type="component" value="Unassembled WGS sequence"/>
</dbReference>
<evidence type="ECO:0000313" key="2">
    <source>
        <dbReference type="EMBL" id="SPS03056.1"/>
    </source>
</evidence>
<accession>A0A375JHH1</accession>
<dbReference type="RefSeq" id="WP_116386604.1">
    <property type="nucleotide sequence ID" value="NZ_OVTA01000136.1"/>
</dbReference>
<name>A0A375JHH1_9BURK</name>